<gene>
    <name evidence="1" type="ORF">CTI12_AA449970</name>
</gene>
<proteinExistence type="predicted"/>
<sequence length="126" mass="14796">MKDDRVVDLLGNFAVNTFNKSCQMYVNKDEDNQVSGAEFMECKFYKLTSKYIFFMTIEAIEQGIPGVYETKVECVTENGSMILLNFKLTDRKPKGNRPWVQLRLESEFKYETVEGWSSIYFLLFEH</sequence>
<comment type="caution">
    <text evidence="1">The sequence shown here is derived from an EMBL/GenBank/DDBJ whole genome shotgun (WGS) entry which is preliminary data.</text>
</comment>
<accession>A0A2U1LVA2</accession>
<name>A0A2U1LVA2_ARTAN</name>
<organism evidence="1 2">
    <name type="scientific">Artemisia annua</name>
    <name type="common">Sweet wormwood</name>
    <dbReference type="NCBI Taxonomy" id="35608"/>
    <lineage>
        <taxon>Eukaryota</taxon>
        <taxon>Viridiplantae</taxon>
        <taxon>Streptophyta</taxon>
        <taxon>Embryophyta</taxon>
        <taxon>Tracheophyta</taxon>
        <taxon>Spermatophyta</taxon>
        <taxon>Magnoliopsida</taxon>
        <taxon>eudicotyledons</taxon>
        <taxon>Gunneridae</taxon>
        <taxon>Pentapetalae</taxon>
        <taxon>asterids</taxon>
        <taxon>campanulids</taxon>
        <taxon>Asterales</taxon>
        <taxon>Asteraceae</taxon>
        <taxon>Asteroideae</taxon>
        <taxon>Anthemideae</taxon>
        <taxon>Artemisiinae</taxon>
        <taxon>Artemisia</taxon>
    </lineage>
</organism>
<reference evidence="1 2" key="1">
    <citation type="journal article" date="2018" name="Mol. Plant">
        <title>The genome of Artemisia annua provides insight into the evolution of Asteraceae family and artemisinin biosynthesis.</title>
        <authorList>
            <person name="Shen Q."/>
            <person name="Zhang L."/>
            <person name="Liao Z."/>
            <person name="Wang S."/>
            <person name="Yan T."/>
            <person name="Shi P."/>
            <person name="Liu M."/>
            <person name="Fu X."/>
            <person name="Pan Q."/>
            <person name="Wang Y."/>
            <person name="Lv Z."/>
            <person name="Lu X."/>
            <person name="Zhang F."/>
            <person name="Jiang W."/>
            <person name="Ma Y."/>
            <person name="Chen M."/>
            <person name="Hao X."/>
            <person name="Li L."/>
            <person name="Tang Y."/>
            <person name="Lv G."/>
            <person name="Zhou Y."/>
            <person name="Sun X."/>
            <person name="Brodelius P.E."/>
            <person name="Rose J.K.C."/>
            <person name="Tang K."/>
        </authorList>
    </citation>
    <scope>NUCLEOTIDE SEQUENCE [LARGE SCALE GENOMIC DNA]</scope>
    <source>
        <strain evidence="2">cv. Huhao1</strain>
        <tissue evidence="1">Leaf</tissue>
    </source>
</reference>
<protein>
    <submittedName>
        <fullName evidence="1">Uncharacterized protein</fullName>
    </submittedName>
</protein>
<keyword evidence="2" id="KW-1185">Reference proteome</keyword>
<dbReference type="EMBL" id="PKPP01007612">
    <property type="protein sequence ID" value="PWA52921.1"/>
    <property type="molecule type" value="Genomic_DNA"/>
</dbReference>
<evidence type="ECO:0000313" key="2">
    <source>
        <dbReference type="Proteomes" id="UP000245207"/>
    </source>
</evidence>
<dbReference type="AlphaFoldDB" id="A0A2U1LVA2"/>
<evidence type="ECO:0000313" key="1">
    <source>
        <dbReference type="EMBL" id="PWA52921.1"/>
    </source>
</evidence>
<dbReference type="Proteomes" id="UP000245207">
    <property type="component" value="Unassembled WGS sequence"/>
</dbReference>